<evidence type="ECO:0000313" key="2">
    <source>
        <dbReference type="EMBL" id="JAA87958.1"/>
    </source>
</evidence>
<reference evidence="2" key="1">
    <citation type="journal article" date="2013" name="BMC Genomics">
        <title>Unscrambling butterfly oogenesis.</title>
        <authorList>
            <person name="Carter J.M."/>
            <person name="Baker S.C."/>
            <person name="Pink R."/>
            <person name="Carter D.R."/>
            <person name="Collins A."/>
            <person name="Tomlin J."/>
            <person name="Gibbs M."/>
            <person name="Breuker C.J."/>
        </authorList>
    </citation>
    <scope>NUCLEOTIDE SEQUENCE</scope>
    <source>
        <tissue evidence="2">Ovary</tissue>
    </source>
</reference>
<keyword evidence="1" id="KW-0472">Membrane</keyword>
<feature type="transmembrane region" description="Helical" evidence="1">
    <location>
        <begin position="26"/>
        <end position="48"/>
    </location>
</feature>
<organism evidence="2">
    <name type="scientific">Pararge aegeria</name>
    <name type="common">speckled wood butterfly</name>
    <dbReference type="NCBI Taxonomy" id="116150"/>
    <lineage>
        <taxon>Eukaryota</taxon>
        <taxon>Metazoa</taxon>
        <taxon>Ecdysozoa</taxon>
        <taxon>Arthropoda</taxon>
        <taxon>Hexapoda</taxon>
        <taxon>Insecta</taxon>
        <taxon>Pterygota</taxon>
        <taxon>Neoptera</taxon>
        <taxon>Endopterygota</taxon>
        <taxon>Lepidoptera</taxon>
        <taxon>Glossata</taxon>
        <taxon>Ditrysia</taxon>
        <taxon>Papilionoidea</taxon>
        <taxon>Nymphalidae</taxon>
        <taxon>Satyrinae</taxon>
        <taxon>Satyrini</taxon>
        <taxon>Parargina</taxon>
        <taxon>Pararge</taxon>
    </lineage>
</organism>
<evidence type="ECO:0000256" key="1">
    <source>
        <dbReference type="SAM" id="Phobius"/>
    </source>
</evidence>
<name>S4PEA9_9NEOP</name>
<reference evidence="2" key="2">
    <citation type="submission" date="2013-05" db="EMBL/GenBank/DDBJ databases">
        <authorList>
            <person name="Carter J.-M."/>
            <person name="Baker S.C."/>
            <person name="Pink R."/>
            <person name="Carter D.R.F."/>
            <person name="Collins A."/>
            <person name="Tomlin J."/>
            <person name="Gibbs M."/>
            <person name="Breuker C.J."/>
        </authorList>
    </citation>
    <scope>NUCLEOTIDE SEQUENCE</scope>
    <source>
        <tissue evidence="2">Ovary</tissue>
    </source>
</reference>
<dbReference type="EMBL" id="GAIX01004602">
    <property type="protein sequence ID" value="JAA87958.1"/>
    <property type="molecule type" value="Transcribed_RNA"/>
</dbReference>
<dbReference type="AlphaFoldDB" id="S4PEA9"/>
<proteinExistence type="predicted"/>
<keyword evidence="1" id="KW-0812">Transmembrane</keyword>
<protein>
    <submittedName>
        <fullName evidence="2">Uncharacterized protein</fullName>
    </submittedName>
</protein>
<sequence>MWSNALIYDRKALILLCLNDPYSVNYFYTITLLYTNLQLAVIKVALSFSQYAYVPSHRVVLFLHLPI</sequence>
<keyword evidence="1" id="KW-1133">Transmembrane helix</keyword>
<accession>S4PEA9</accession>